<proteinExistence type="predicted"/>
<dbReference type="Proteomes" id="UP000095042">
    <property type="component" value="Unassembled WGS sequence"/>
</dbReference>
<evidence type="ECO:0000313" key="3">
    <source>
        <dbReference type="Proteomes" id="UP000095042"/>
    </source>
</evidence>
<name>A0A1E3WBV0_9HYPH</name>
<sequence length="61" mass="7163">MHDAYLGYLEEILRRVMVKKLLWFLLIMALLALVLALWVLHGPMHPSWHQGALPSIKLQRM</sequence>
<feature type="transmembrane region" description="Helical" evidence="1">
    <location>
        <begin position="21"/>
        <end position="40"/>
    </location>
</feature>
<dbReference type="AlphaFoldDB" id="A0A1E3WBV0"/>
<evidence type="ECO:0000256" key="1">
    <source>
        <dbReference type="SAM" id="Phobius"/>
    </source>
</evidence>
<dbReference type="EMBL" id="LPWD01000279">
    <property type="protein sequence ID" value="ODS02557.1"/>
    <property type="molecule type" value="Genomic_DNA"/>
</dbReference>
<comment type="caution">
    <text evidence="2">The sequence shown here is derived from an EMBL/GenBank/DDBJ whole genome shotgun (WGS) entry which is preliminary data.</text>
</comment>
<keyword evidence="1" id="KW-0472">Membrane</keyword>
<reference evidence="2 3" key="1">
    <citation type="journal article" date="2016" name="Environ. Microbiol.">
        <title>New Methyloceanibacter diversity from North Sea sediments includes methanotroph containing solely the soluble methane monooxygenase.</title>
        <authorList>
            <person name="Vekeman B."/>
            <person name="Kerckhof F.M."/>
            <person name="Cremers G."/>
            <person name="de Vos P."/>
            <person name="Vandamme P."/>
            <person name="Boon N."/>
            <person name="Op den Camp H.J."/>
            <person name="Heylen K."/>
        </authorList>
    </citation>
    <scope>NUCLEOTIDE SEQUENCE [LARGE SCALE GENOMIC DNA]</scope>
    <source>
        <strain evidence="2 3">R-67177</strain>
    </source>
</reference>
<protein>
    <submittedName>
        <fullName evidence="2">Uncharacterized protein</fullName>
    </submittedName>
</protein>
<keyword evidence="1" id="KW-1133">Transmembrane helix</keyword>
<evidence type="ECO:0000313" key="2">
    <source>
        <dbReference type="EMBL" id="ODS02557.1"/>
    </source>
</evidence>
<keyword evidence="3" id="KW-1185">Reference proteome</keyword>
<organism evidence="2 3">
    <name type="scientific">Methyloceanibacter marginalis</name>
    <dbReference type="NCBI Taxonomy" id="1774971"/>
    <lineage>
        <taxon>Bacteria</taxon>
        <taxon>Pseudomonadati</taxon>
        <taxon>Pseudomonadota</taxon>
        <taxon>Alphaproteobacteria</taxon>
        <taxon>Hyphomicrobiales</taxon>
        <taxon>Hyphomicrobiaceae</taxon>
        <taxon>Methyloceanibacter</taxon>
    </lineage>
</organism>
<keyword evidence="1" id="KW-0812">Transmembrane</keyword>
<gene>
    <name evidence="2" type="ORF">AUC71_01640</name>
</gene>
<accession>A0A1E3WBV0</accession>